<sequence>MHTPTFIDWINLKHLLRCLKGSIMHGLQFYKNSEKSVSADSDVDWAGSRDDQRSTRGYLIFIGNNLIYSSKKQPTIARSSTKDEYKALANTTAEITWIQSLLTENNIQLSSPTTIHCNNIGVTYLATNLVFHSHMKHVEMIFTLYVRK</sequence>
<gene>
    <name evidence="1" type="ORF">SI8410_UN000009</name>
</gene>
<reference evidence="1" key="1">
    <citation type="submission" date="2020-02" db="EMBL/GenBank/DDBJ databases">
        <authorList>
            <person name="Scholz U."/>
            <person name="Mascher M."/>
            <person name="Fiebig A."/>
        </authorList>
    </citation>
    <scope>NUCLEOTIDE SEQUENCE</scope>
</reference>
<accession>A0A811GE16</accession>
<dbReference type="OrthoDB" id="776514at2759"/>
<dbReference type="CDD" id="cd09272">
    <property type="entry name" value="RNase_HI_RT_Ty1"/>
    <property type="match status" value="1"/>
</dbReference>
<protein>
    <submittedName>
        <fullName evidence="1">Uncharacterized protein</fullName>
    </submittedName>
</protein>
<evidence type="ECO:0000313" key="1">
    <source>
        <dbReference type="EMBL" id="CAB1184481.1"/>
    </source>
</evidence>
<comment type="caution">
    <text evidence="1">The sequence shown here is derived from an EMBL/GenBank/DDBJ whole genome shotgun (WGS) entry which is preliminary data.</text>
</comment>
<dbReference type="AlphaFoldDB" id="A0A811GE16"/>
<organism evidence="1 2">
    <name type="scientific">Spirodela intermedia</name>
    <name type="common">Intermediate duckweed</name>
    <dbReference type="NCBI Taxonomy" id="51605"/>
    <lineage>
        <taxon>Eukaryota</taxon>
        <taxon>Viridiplantae</taxon>
        <taxon>Streptophyta</taxon>
        <taxon>Embryophyta</taxon>
        <taxon>Tracheophyta</taxon>
        <taxon>Spermatophyta</taxon>
        <taxon>Magnoliopsida</taxon>
        <taxon>Liliopsida</taxon>
        <taxon>Araceae</taxon>
        <taxon>Lemnoideae</taxon>
        <taxon>Spirodela</taxon>
    </lineage>
</organism>
<evidence type="ECO:0000313" key="2">
    <source>
        <dbReference type="Proteomes" id="UP000663760"/>
    </source>
</evidence>
<name>A0A811GE16_SPIIN</name>
<dbReference type="Proteomes" id="UP000663760">
    <property type="component" value="Unassembled WGS sequence"/>
</dbReference>
<proteinExistence type="predicted"/>
<keyword evidence="2" id="KW-1185">Reference proteome</keyword>
<dbReference type="EMBL" id="CACVBZ020000001">
    <property type="protein sequence ID" value="CAB1184481.1"/>
    <property type="molecule type" value="Genomic_DNA"/>
</dbReference>
<dbReference type="PANTHER" id="PTHR11439:SF455">
    <property type="entry name" value="RLK (RECEPTOR-LIKE PROTEIN KINASE) 8, PUTATIVE-RELATED"/>
    <property type="match status" value="1"/>
</dbReference>
<dbReference type="PANTHER" id="PTHR11439">
    <property type="entry name" value="GAG-POL-RELATED RETROTRANSPOSON"/>
    <property type="match status" value="1"/>
</dbReference>